<dbReference type="InterPro" id="IPR009078">
    <property type="entry name" value="Ferritin-like_SF"/>
</dbReference>
<keyword evidence="2" id="KW-1185">Reference proteome</keyword>
<name>A0A3R7EF65_9EURY</name>
<organism evidence="1 2">
    <name type="scientific">Halopiger aswanensis</name>
    <dbReference type="NCBI Taxonomy" id="148449"/>
    <lineage>
        <taxon>Archaea</taxon>
        <taxon>Methanobacteriati</taxon>
        <taxon>Methanobacteriota</taxon>
        <taxon>Stenosarchaea group</taxon>
        <taxon>Halobacteria</taxon>
        <taxon>Halobacteriales</taxon>
        <taxon>Natrialbaceae</taxon>
        <taxon>Halopiger</taxon>
    </lineage>
</organism>
<dbReference type="SUPFAM" id="SSF47240">
    <property type="entry name" value="Ferritin-like"/>
    <property type="match status" value="1"/>
</dbReference>
<sequence length="214" mass="23540">MDAADFQRDLEASKDTELERLASSKLLVALTDADLTAERVLRIAADSECAAAETFGAWADDESHGDAQALFSEFRDQEREHCERVLDLLEGEDGGEYDPDTTGGPMHDRLRSLEETVPRLGGLVGRALVTERTHLQVVSFFVNEGDERRAERFRELRSETATQGERAADLLETTCDGSEDRDRAAEAAADVIDAAYDAYADSLEDLGLDPKPIC</sequence>
<dbReference type="EMBL" id="RAPO01000002">
    <property type="protein sequence ID" value="RKD95343.1"/>
    <property type="molecule type" value="Genomic_DNA"/>
</dbReference>
<dbReference type="RefSeq" id="WP_120244627.1">
    <property type="nucleotide sequence ID" value="NZ_RAPO01000002.1"/>
</dbReference>
<protein>
    <recommendedName>
        <fullName evidence="3">Rubrerythrin</fullName>
    </recommendedName>
</protein>
<evidence type="ECO:0008006" key="3">
    <source>
        <dbReference type="Google" id="ProtNLM"/>
    </source>
</evidence>
<evidence type="ECO:0000313" key="1">
    <source>
        <dbReference type="EMBL" id="RKD95343.1"/>
    </source>
</evidence>
<evidence type="ECO:0000313" key="2">
    <source>
        <dbReference type="Proteomes" id="UP000283805"/>
    </source>
</evidence>
<comment type="caution">
    <text evidence="1">The sequence shown here is derived from an EMBL/GenBank/DDBJ whole genome shotgun (WGS) entry which is preliminary data.</text>
</comment>
<reference evidence="1 2" key="1">
    <citation type="submission" date="2018-09" db="EMBL/GenBank/DDBJ databases">
        <title>Genomic Encyclopedia of Archaeal and Bacterial Type Strains, Phase II (KMG-II): from individual species to whole genera.</title>
        <authorList>
            <person name="Goeker M."/>
        </authorList>
    </citation>
    <scope>NUCLEOTIDE SEQUENCE [LARGE SCALE GENOMIC DNA]</scope>
    <source>
        <strain evidence="1 2">DSM 13151</strain>
    </source>
</reference>
<dbReference type="Gene3D" id="1.20.1260.10">
    <property type="match status" value="1"/>
</dbReference>
<dbReference type="AlphaFoldDB" id="A0A3R7EF65"/>
<gene>
    <name evidence="1" type="ORF">ATJ93_2195</name>
</gene>
<accession>A0A3R7EF65</accession>
<dbReference type="InterPro" id="IPR012347">
    <property type="entry name" value="Ferritin-like"/>
</dbReference>
<dbReference type="Proteomes" id="UP000283805">
    <property type="component" value="Unassembled WGS sequence"/>
</dbReference>
<proteinExistence type="predicted"/>
<dbReference type="OrthoDB" id="188002at2157"/>